<name>A0ABU8MS93_9PSEU</name>
<comment type="caution">
    <text evidence="2">The sequence shown here is derived from an EMBL/GenBank/DDBJ whole genome shotgun (WGS) entry which is preliminary data.</text>
</comment>
<dbReference type="InterPro" id="IPR005064">
    <property type="entry name" value="BUG"/>
</dbReference>
<comment type="similarity">
    <text evidence="1">Belongs to the UPF0065 (bug) family.</text>
</comment>
<organism evidence="2 3">
    <name type="scientific">Actinomycetospora aurantiaca</name>
    <dbReference type="NCBI Taxonomy" id="3129233"/>
    <lineage>
        <taxon>Bacteria</taxon>
        <taxon>Bacillati</taxon>
        <taxon>Actinomycetota</taxon>
        <taxon>Actinomycetes</taxon>
        <taxon>Pseudonocardiales</taxon>
        <taxon>Pseudonocardiaceae</taxon>
        <taxon>Actinomycetospora</taxon>
    </lineage>
</organism>
<dbReference type="RefSeq" id="WP_337696729.1">
    <property type="nucleotide sequence ID" value="NZ_JBBEGN010000011.1"/>
</dbReference>
<dbReference type="PANTHER" id="PTHR42928">
    <property type="entry name" value="TRICARBOXYLATE-BINDING PROTEIN"/>
    <property type="match status" value="1"/>
</dbReference>
<dbReference type="Gene3D" id="3.40.190.150">
    <property type="entry name" value="Bordetella uptake gene, domain 1"/>
    <property type="match status" value="1"/>
</dbReference>
<proteinExistence type="inferred from homology"/>
<reference evidence="2 3" key="1">
    <citation type="submission" date="2024-03" db="EMBL/GenBank/DDBJ databases">
        <title>Actinomycetospora sp. OC33-EN08, a novel actinomycete isolated from wild orchid (Aerides multiflora).</title>
        <authorList>
            <person name="Suriyachadkun C."/>
        </authorList>
    </citation>
    <scope>NUCLEOTIDE SEQUENCE [LARGE SCALE GENOMIC DNA]</scope>
    <source>
        <strain evidence="2 3">OC33-EN08</strain>
    </source>
</reference>
<dbReference type="InterPro" id="IPR042100">
    <property type="entry name" value="Bug_dom1"/>
</dbReference>
<gene>
    <name evidence="2" type="ORF">WCD74_20490</name>
</gene>
<dbReference type="EMBL" id="JBBEGN010000011">
    <property type="protein sequence ID" value="MEJ2870160.1"/>
    <property type="molecule type" value="Genomic_DNA"/>
</dbReference>
<dbReference type="PIRSF" id="PIRSF017082">
    <property type="entry name" value="YflP"/>
    <property type="match status" value="1"/>
</dbReference>
<dbReference type="Gene3D" id="3.40.190.10">
    <property type="entry name" value="Periplasmic binding protein-like II"/>
    <property type="match status" value="1"/>
</dbReference>
<dbReference type="Pfam" id="PF03401">
    <property type="entry name" value="TctC"/>
    <property type="match status" value="1"/>
</dbReference>
<dbReference type="Proteomes" id="UP001385809">
    <property type="component" value="Unassembled WGS sequence"/>
</dbReference>
<keyword evidence="3" id="KW-1185">Reference proteome</keyword>
<protein>
    <submittedName>
        <fullName evidence="2">Tripartite tricarboxylate transporter substrate-binding protein</fullName>
    </submittedName>
</protein>
<evidence type="ECO:0000313" key="2">
    <source>
        <dbReference type="EMBL" id="MEJ2870160.1"/>
    </source>
</evidence>
<dbReference type="PANTHER" id="PTHR42928:SF3">
    <property type="entry name" value="UPF0065 PROTEIN YFLP"/>
    <property type="match status" value="1"/>
</dbReference>
<evidence type="ECO:0000313" key="3">
    <source>
        <dbReference type="Proteomes" id="UP001385809"/>
    </source>
</evidence>
<dbReference type="SUPFAM" id="SSF53850">
    <property type="entry name" value="Periplasmic binding protein-like II"/>
    <property type="match status" value="1"/>
</dbReference>
<accession>A0ABU8MS93</accession>
<sequence>MTVVRCTGLVLGVLVALLAGCGTGTGDLRLLVPTEVGGGYDLTARTLAAAVSEREGEPGPAVVVVPGEGGRAALARLAAERTRPDLLMVMGLGLLGAVPDDGSGPGGLSATPVARLITEPELVAVPAGSPYRTVAEFVAAWRANPAGVVVGGISARGGPDWLVASRLAAAAGLPPGALRYASLPGDALLPAVLRGDVAVAVTGLAETAPQVDLGTVRTLAVTSAARSPRVDAPTLREAGIDVVVENWRGLLGPPDLAPDDLARLTALADGVRGTAAWRAAVARNGWTDAPLAGPEFAAFLDAERARVGAALAATP</sequence>
<evidence type="ECO:0000256" key="1">
    <source>
        <dbReference type="ARBA" id="ARBA00006987"/>
    </source>
</evidence>
<dbReference type="PROSITE" id="PS51257">
    <property type="entry name" value="PROKAR_LIPOPROTEIN"/>
    <property type="match status" value="1"/>
</dbReference>